<dbReference type="RefSeq" id="WP_377547434.1">
    <property type="nucleotide sequence ID" value="NZ_JBHSBN010000012.1"/>
</dbReference>
<dbReference type="Proteomes" id="UP001595868">
    <property type="component" value="Unassembled WGS sequence"/>
</dbReference>
<keyword evidence="2" id="KW-1185">Reference proteome</keyword>
<evidence type="ECO:0008006" key="3">
    <source>
        <dbReference type="Google" id="ProtNLM"/>
    </source>
</evidence>
<evidence type="ECO:0000313" key="2">
    <source>
        <dbReference type="Proteomes" id="UP001595868"/>
    </source>
</evidence>
<comment type="caution">
    <text evidence="1">The sequence shown here is derived from an EMBL/GenBank/DDBJ whole genome shotgun (WGS) entry which is preliminary data.</text>
</comment>
<gene>
    <name evidence="1" type="ORF">ACFOX0_18395</name>
</gene>
<dbReference type="InterPro" id="IPR023090">
    <property type="entry name" value="UPF0702_alpha/beta_dom_sf"/>
</dbReference>
<evidence type="ECO:0000313" key="1">
    <source>
        <dbReference type="EMBL" id="MFC4107889.1"/>
    </source>
</evidence>
<dbReference type="EMBL" id="JBHSBN010000012">
    <property type="protein sequence ID" value="MFC4107889.1"/>
    <property type="molecule type" value="Genomic_DNA"/>
</dbReference>
<reference evidence="2" key="1">
    <citation type="journal article" date="2019" name="Int. J. Syst. Evol. Microbiol.">
        <title>The Global Catalogue of Microorganisms (GCM) 10K type strain sequencing project: providing services to taxonomists for standard genome sequencing and annotation.</title>
        <authorList>
            <consortium name="The Broad Institute Genomics Platform"/>
            <consortium name="The Broad Institute Genome Sequencing Center for Infectious Disease"/>
            <person name="Wu L."/>
            <person name="Ma J."/>
        </authorList>
    </citation>
    <scope>NUCLEOTIDE SEQUENCE [LARGE SCALE GENOMIC DNA]</scope>
    <source>
        <strain evidence="2">2902at01</strain>
    </source>
</reference>
<name>A0ABV8KP76_9ACTN</name>
<sequence>MDAVSALVGHPGWLTRADLDALLREHGTGEVGAVHLAVLEARGRLSVLPRDRDRR</sequence>
<protein>
    <recommendedName>
        <fullName evidence="3">DprA winged helix domain-containing protein</fullName>
    </recommendedName>
</protein>
<organism evidence="1 2">
    <name type="scientific">Micromonospora zhanjiangensis</name>
    <dbReference type="NCBI Taxonomy" id="1522057"/>
    <lineage>
        <taxon>Bacteria</taxon>
        <taxon>Bacillati</taxon>
        <taxon>Actinomycetota</taxon>
        <taxon>Actinomycetes</taxon>
        <taxon>Micromonosporales</taxon>
        <taxon>Micromonosporaceae</taxon>
        <taxon>Micromonospora</taxon>
    </lineage>
</organism>
<proteinExistence type="predicted"/>
<accession>A0ABV8KP76</accession>
<dbReference type="Gene3D" id="3.30.240.20">
    <property type="entry name" value="bsu07140 like domains"/>
    <property type="match status" value="1"/>
</dbReference>